<dbReference type="Pfam" id="PF00561">
    <property type="entry name" value="Abhydrolase_1"/>
    <property type="match status" value="1"/>
</dbReference>
<evidence type="ECO:0000259" key="1">
    <source>
        <dbReference type="Pfam" id="PF00561"/>
    </source>
</evidence>
<accession>A0A380QCU8</accession>
<dbReference type="AlphaFoldDB" id="A0A380QCU8"/>
<dbReference type="Gene3D" id="3.40.50.1820">
    <property type="entry name" value="alpha/beta hydrolase"/>
    <property type="match status" value="1"/>
</dbReference>
<dbReference type="EC" id="3.7.1.14" evidence="2"/>
<dbReference type="PANTHER" id="PTHR43798">
    <property type="entry name" value="MONOACYLGLYCEROL LIPASE"/>
    <property type="match status" value="1"/>
</dbReference>
<protein>
    <submittedName>
        <fullName evidence="2">Putative biotin biosynthesis protein</fullName>
        <ecNumber evidence="2">3.7.1.14</ecNumber>
    </submittedName>
</protein>
<dbReference type="EMBL" id="UHJC01000001">
    <property type="protein sequence ID" value="SUP85831.1"/>
    <property type="molecule type" value="Genomic_DNA"/>
</dbReference>
<dbReference type="Proteomes" id="UP000255087">
    <property type="component" value="Unassembled WGS sequence"/>
</dbReference>
<dbReference type="GO" id="GO:0016787">
    <property type="term" value="F:hydrolase activity"/>
    <property type="evidence" value="ECO:0007669"/>
    <property type="project" value="UniProtKB-KW"/>
</dbReference>
<sequence length="282" mass="30923">MNVEMAMPLYQGIFAGREQTWLEAGQGRVIVLLHGISSGAASWIKQLEDPRLTQACRVMAWDAPGYGRSADLMNAQPNADDYAQRLAVWLTGIGVEQVLLVGHSLGALIASAYAARYPERIASLVLVDPAQGYGTADEAQRNQVFEQRRHAINVLGAGEYARQRAGHLLKESAAEGDIERIRVGMRRLRPGGFLAAAWMLANDDIGRYLSAYCGRLQIWCGDQDKVTPPAGARRLAERYAAPFSLLPKAGHASYLDAPEVFNRYLLQLVDEWDTPATGVLES</sequence>
<dbReference type="InterPro" id="IPR029058">
    <property type="entry name" value="AB_hydrolase_fold"/>
</dbReference>
<dbReference type="GO" id="GO:0016020">
    <property type="term" value="C:membrane"/>
    <property type="evidence" value="ECO:0007669"/>
    <property type="project" value="TreeGrafter"/>
</dbReference>
<name>A0A380QCU8_YERPU</name>
<keyword evidence="2" id="KW-0378">Hydrolase</keyword>
<dbReference type="PANTHER" id="PTHR43798:SF33">
    <property type="entry name" value="HYDROLASE, PUTATIVE (AFU_ORTHOLOGUE AFUA_2G14860)-RELATED"/>
    <property type="match status" value="1"/>
</dbReference>
<evidence type="ECO:0000313" key="2">
    <source>
        <dbReference type="EMBL" id="SUP85831.1"/>
    </source>
</evidence>
<organism evidence="2 3">
    <name type="scientific">Yersinia pseudotuberculosis</name>
    <dbReference type="NCBI Taxonomy" id="633"/>
    <lineage>
        <taxon>Bacteria</taxon>
        <taxon>Pseudomonadati</taxon>
        <taxon>Pseudomonadota</taxon>
        <taxon>Gammaproteobacteria</taxon>
        <taxon>Enterobacterales</taxon>
        <taxon>Yersiniaceae</taxon>
        <taxon>Yersinia</taxon>
    </lineage>
</organism>
<proteinExistence type="predicted"/>
<dbReference type="SUPFAM" id="SSF53474">
    <property type="entry name" value="alpha/beta-Hydrolases"/>
    <property type="match status" value="1"/>
</dbReference>
<gene>
    <name evidence="2" type="primary">bioH_2</name>
    <name evidence="2" type="ORF">NCTC8580_03900</name>
</gene>
<dbReference type="PRINTS" id="PR00111">
    <property type="entry name" value="ABHYDROLASE"/>
</dbReference>
<dbReference type="InterPro" id="IPR050266">
    <property type="entry name" value="AB_hydrolase_sf"/>
</dbReference>
<evidence type="ECO:0000313" key="3">
    <source>
        <dbReference type="Proteomes" id="UP000255087"/>
    </source>
</evidence>
<feature type="domain" description="AB hydrolase-1" evidence="1">
    <location>
        <begin position="29"/>
        <end position="258"/>
    </location>
</feature>
<dbReference type="InterPro" id="IPR000073">
    <property type="entry name" value="AB_hydrolase_1"/>
</dbReference>
<reference evidence="2 3" key="1">
    <citation type="submission" date="2018-06" db="EMBL/GenBank/DDBJ databases">
        <authorList>
            <consortium name="Pathogen Informatics"/>
            <person name="Doyle S."/>
        </authorList>
    </citation>
    <scope>NUCLEOTIDE SEQUENCE [LARGE SCALE GENOMIC DNA]</scope>
    <source>
        <strain evidence="2 3">NCTC8580</strain>
    </source>
</reference>